<proteinExistence type="inferred from homology"/>
<gene>
    <name evidence="10" type="ORF">ATB53_08630</name>
</gene>
<dbReference type="SMART" id="SM01217">
    <property type="entry name" value="Fn3_like"/>
    <property type="match status" value="1"/>
</dbReference>
<dbReference type="InterPro" id="IPR036881">
    <property type="entry name" value="Glyco_hydro_3_C_sf"/>
</dbReference>
<dbReference type="Gene3D" id="3.40.50.1700">
    <property type="entry name" value="Glycoside hydrolase family 3 C-terminal domain"/>
    <property type="match status" value="1"/>
</dbReference>
<dbReference type="SUPFAM" id="SSF52279">
    <property type="entry name" value="Beta-D-glucan exohydrolase, C-terminal domain"/>
    <property type="match status" value="1"/>
</dbReference>
<dbReference type="FunFam" id="2.60.40.10:FF:000495">
    <property type="entry name" value="Periplasmic beta-glucosidase"/>
    <property type="match status" value="1"/>
</dbReference>
<dbReference type="PANTHER" id="PTHR42715">
    <property type="entry name" value="BETA-GLUCOSIDASE"/>
    <property type="match status" value="1"/>
</dbReference>
<keyword evidence="4 8" id="KW-0326">Glycosidase</keyword>
<dbReference type="SUPFAM" id="SSF51445">
    <property type="entry name" value="(Trans)glycosidases"/>
    <property type="match status" value="1"/>
</dbReference>
<dbReference type="InterPro" id="IPR026891">
    <property type="entry name" value="Fn3-like"/>
</dbReference>
<organism evidence="10 11">
    <name type="scientific">Xanthomonas campestris pv. translucens</name>
    <dbReference type="NCBI Taxonomy" id="343"/>
    <lineage>
        <taxon>Bacteria</taxon>
        <taxon>Pseudomonadati</taxon>
        <taxon>Pseudomonadota</taxon>
        <taxon>Gammaproteobacteria</taxon>
        <taxon>Lysobacterales</taxon>
        <taxon>Lysobacteraceae</taxon>
        <taxon>Xanthomonas</taxon>
        <taxon>Xanthomonas translucens group</taxon>
    </lineage>
</organism>
<evidence type="ECO:0000256" key="1">
    <source>
        <dbReference type="ARBA" id="ARBA00005336"/>
    </source>
</evidence>
<dbReference type="InterPro" id="IPR002772">
    <property type="entry name" value="Glyco_hydro_3_C"/>
</dbReference>
<feature type="domain" description="Fibronectin type III-like" evidence="9">
    <location>
        <begin position="495"/>
        <end position="564"/>
    </location>
</feature>
<dbReference type="AlphaFoldDB" id="A0A109HRD0"/>
<evidence type="ECO:0000313" key="11">
    <source>
        <dbReference type="Proteomes" id="UP000055854"/>
    </source>
</evidence>
<feature type="non-terminal residue" evidence="10">
    <location>
        <position position="1"/>
    </location>
</feature>
<evidence type="ECO:0000259" key="9">
    <source>
        <dbReference type="SMART" id="SM01217"/>
    </source>
</evidence>
<evidence type="ECO:0000256" key="7">
    <source>
        <dbReference type="ARBA" id="ARBA00032594"/>
    </source>
</evidence>
<dbReference type="InterPro" id="IPR017853">
    <property type="entry name" value="GH"/>
</dbReference>
<keyword evidence="3" id="KW-0119">Carbohydrate metabolism</keyword>
<evidence type="ECO:0000256" key="8">
    <source>
        <dbReference type="RuleBase" id="RU361161"/>
    </source>
</evidence>
<comment type="caution">
    <text evidence="10">The sequence shown here is derived from an EMBL/GenBank/DDBJ whole genome shotgun (WGS) entry which is preliminary data.</text>
</comment>
<dbReference type="Gene3D" id="3.20.20.300">
    <property type="entry name" value="Glycoside hydrolase, family 3, N-terminal domain"/>
    <property type="match status" value="1"/>
</dbReference>
<evidence type="ECO:0000256" key="6">
    <source>
        <dbReference type="ARBA" id="ARBA00032194"/>
    </source>
</evidence>
<dbReference type="Pfam" id="PF00933">
    <property type="entry name" value="Glyco_hydro_3"/>
    <property type="match status" value="1"/>
</dbReference>
<dbReference type="Gene3D" id="2.60.40.10">
    <property type="entry name" value="Immunoglobulins"/>
    <property type="match status" value="1"/>
</dbReference>
<sequence>GRGAEGAGEDVLLGCAFAAARVRGFHGPDLRAHDALLATPKHFAAYGAVAAGMEYNSVDIAPQTLRDVHLPPFQAAFAAGALSVMTSFNDINGVPASANHALLTEILRDEWKFPGVVISDYTADMELIAHGYAADERDATKKAFLAGMDMSMQSGFYAAHLPSLVADGEVPVAALDAAVRRVLALKETIGLFDDPYRSLDPAREADQSHIATHDALSRDAARRSIVLLKNDGDVLPLRKRGQAIALIGPFAQDRENIEGCWTLFGDKTRYVTLEAGVRAALDDAEALSVVPGCELEAPLDGGIDAAVAAARGADVVVLALGEPQRYSGEAQSRTQIVLPPAQQALAEAVAATGTPLVVLLRNGRALALQGAVRDAAAIAVTWYLGTQTGPAVADVLFGDYNPSARLPVSFPLDPGQQPYFYNHARTGRPELPTMSEFKARWREIPNAPLYPFGHGIGYTRFAYGAPQLDRVQLGWDDTLTVTTRIDNVGARAGEEVVQLYVHDRVASRVRPVRELKGFRKVQLAPGQGMDVVFTLDRRSLAFSGRDGHCEAEPGLFELWVCASSASGEPVGFELLPQA</sequence>
<reference evidence="10 11" key="1">
    <citation type="submission" date="2015-11" db="EMBL/GenBank/DDBJ databases">
        <title>Long Read and Single Molecule DNA Sequencing Simplifies Genome Assembly and TAL Effector Gene Analysis of Xanthomonas translucens.</title>
        <authorList>
            <person name="Peng Z."/>
            <person name="Hu Y."/>
            <person name="Xie J."/>
            <person name="Potnis N."/>
            <person name="Akhunova A."/>
            <person name="Jones J."/>
            <person name="Liu Z."/>
            <person name="White F."/>
            <person name="Liu S."/>
        </authorList>
    </citation>
    <scope>NUCLEOTIDE SEQUENCE [LARGE SCALE GENOMIC DNA]</scope>
    <source>
        <strain evidence="10 11">B1</strain>
    </source>
</reference>
<name>A0A109HRD0_XANCT</name>
<dbReference type="InterPro" id="IPR001764">
    <property type="entry name" value="Glyco_hydro_3_N"/>
</dbReference>
<dbReference type="InterPro" id="IPR019800">
    <property type="entry name" value="Glyco_hydro_3_AS"/>
</dbReference>
<dbReference type="Pfam" id="PF14310">
    <property type="entry name" value="Fn3-like"/>
    <property type="match status" value="1"/>
</dbReference>
<dbReference type="GO" id="GO:0005975">
    <property type="term" value="P:carbohydrate metabolic process"/>
    <property type="evidence" value="ECO:0007669"/>
    <property type="project" value="InterPro"/>
</dbReference>
<dbReference type="RefSeq" id="WP_060747675.1">
    <property type="nucleotide sequence ID" value="NZ_LNTA01000017.1"/>
</dbReference>
<dbReference type="InterPro" id="IPR036962">
    <property type="entry name" value="Glyco_hydro_3_N_sf"/>
</dbReference>
<protein>
    <recommendedName>
        <fullName evidence="7">Beta-D-glucoside glucohydrolase</fullName>
    </recommendedName>
    <alternativeName>
        <fullName evidence="5">Cellobiase</fullName>
    </alternativeName>
    <alternativeName>
        <fullName evidence="6">Gentiobiase</fullName>
    </alternativeName>
</protein>
<dbReference type="InterPro" id="IPR050288">
    <property type="entry name" value="Cellulose_deg_GH3"/>
</dbReference>
<dbReference type="GO" id="GO:0008422">
    <property type="term" value="F:beta-glucosidase activity"/>
    <property type="evidence" value="ECO:0007669"/>
    <property type="project" value="UniProtKB-ARBA"/>
</dbReference>
<dbReference type="Pfam" id="PF01915">
    <property type="entry name" value="Glyco_hydro_3_C"/>
    <property type="match status" value="1"/>
</dbReference>
<evidence type="ECO:0000256" key="4">
    <source>
        <dbReference type="ARBA" id="ARBA00023295"/>
    </source>
</evidence>
<keyword evidence="2 8" id="KW-0378">Hydrolase</keyword>
<dbReference type="EMBL" id="LNTA01000017">
    <property type="protein sequence ID" value="KWV16906.1"/>
    <property type="molecule type" value="Genomic_DNA"/>
</dbReference>
<dbReference type="PANTHER" id="PTHR42715:SF10">
    <property type="entry name" value="BETA-GLUCOSIDASE"/>
    <property type="match status" value="1"/>
</dbReference>
<evidence type="ECO:0000256" key="3">
    <source>
        <dbReference type="ARBA" id="ARBA00023277"/>
    </source>
</evidence>
<dbReference type="Proteomes" id="UP000055854">
    <property type="component" value="Unassembled WGS sequence"/>
</dbReference>
<dbReference type="InterPro" id="IPR013783">
    <property type="entry name" value="Ig-like_fold"/>
</dbReference>
<dbReference type="OrthoDB" id="9781691at2"/>
<evidence type="ECO:0000313" key="10">
    <source>
        <dbReference type="EMBL" id="KWV16906.1"/>
    </source>
</evidence>
<comment type="similarity">
    <text evidence="1 8">Belongs to the glycosyl hydrolase 3 family.</text>
</comment>
<dbReference type="PROSITE" id="PS00775">
    <property type="entry name" value="GLYCOSYL_HYDROL_F3"/>
    <property type="match status" value="1"/>
</dbReference>
<accession>A0A109HRD0</accession>
<evidence type="ECO:0000256" key="5">
    <source>
        <dbReference type="ARBA" id="ARBA00031448"/>
    </source>
</evidence>
<evidence type="ECO:0000256" key="2">
    <source>
        <dbReference type="ARBA" id="ARBA00022801"/>
    </source>
</evidence>